<dbReference type="EMBL" id="MN739312">
    <property type="protein sequence ID" value="QHS98163.1"/>
    <property type="molecule type" value="Genomic_DNA"/>
</dbReference>
<proteinExistence type="predicted"/>
<reference evidence="1" key="1">
    <citation type="journal article" date="2020" name="Nature">
        <title>Giant virus diversity and host interactions through global metagenomics.</title>
        <authorList>
            <person name="Schulz F."/>
            <person name="Roux S."/>
            <person name="Paez-Espino D."/>
            <person name="Jungbluth S."/>
            <person name="Walsh D.A."/>
            <person name="Denef V.J."/>
            <person name="McMahon K.D."/>
            <person name="Konstantinidis K.T."/>
            <person name="Eloe-Fadrosh E.A."/>
            <person name="Kyrpides N.C."/>
            <person name="Woyke T."/>
        </authorList>
    </citation>
    <scope>NUCLEOTIDE SEQUENCE</scope>
    <source>
        <strain evidence="1">GVMAG-M-3300020182-84</strain>
    </source>
</reference>
<dbReference type="AlphaFoldDB" id="A0A6C0C3R0"/>
<accession>A0A6C0C3R0</accession>
<name>A0A6C0C3R0_9ZZZZ</name>
<evidence type="ECO:0000313" key="1">
    <source>
        <dbReference type="EMBL" id="QHS98163.1"/>
    </source>
</evidence>
<protein>
    <submittedName>
        <fullName evidence="1">Uncharacterized protein</fullName>
    </submittedName>
</protein>
<sequence length="108" mass="12586">MDINQAYKEIQGDYKQYNENDPILKVFGRPNVNSSLGEPVIKNCDYRKVMSKEATNIMNTNLSQVSKENKLNIVDIVYTDNSDLKENYMMKFELAERKIAPNIKFDEK</sequence>
<organism evidence="1">
    <name type="scientific">viral metagenome</name>
    <dbReference type="NCBI Taxonomy" id="1070528"/>
    <lineage>
        <taxon>unclassified sequences</taxon>
        <taxon>metagenomes</taxon>
        <taxon>organismal metagenomes</taxon>
    </lineage>
</organism>